<keyword evidence="5" id="KW-0325">Glycoprotein</keyword>
<evidence type="ECO:0000259" key="7">
    <source>
        <dbReference type="PROSITE" id="PS50835"/>
    </source>
</evidence>
<accession>A0A8C9VWV2</accession>
<evidence type="ECO:0000256" key="6">
    <source>
        <dbReference type="ARBA" id="ARBA00023319"/>
    </source>
</evidence>
<name>A0A8C9VWV2_SCLFO</name>
<dbReference type="Proteomes" id="UP000694397">
    <property type="component" value="Chromosome 11"/>
</dbReference>
<evidence type="ECO:0000256" key="1">
    <source>
        <dbReference type="ARBA" id="ARBA00004370"/>
    </source>
</evidence>
<feature type="domain" description="Ig-like" evidence="7">
    <location>
        <begin position="18"/>
        <end position="113"/>
    </location>
</feature>
<comment type="subcellular location">
    <subcellularLocation>
        <location evidence="1">Membrane</location>
    </subcellularLocation>
</comment>
<dbReference type="PROSITE" id="PS50835">
    <property type="entry name" value="IG_LIKE"/>
    <property type="match status" value="1"/>
</dbReference>
<proteinExistence type="predicted"/>
<reference evidence="8 9" key="1">
    <citation type="submission" date="2019-04" db="EMBL/GenBank/DDBJ databases">
        <authorList>
            <consortium name="Wellcome Sanger Institute Data Sharing"/>
        </authorList>
    </citation>
    <scope>NUCLEOTIDE SEQUENCE [LARGE SCALE GENOMIC DNA]</scope>
</reference>
<dbReference type="InterPro" id="IPR013106">
    <property type="entry name" value="Ig_V-set"/>
</dbReference>
<dbReference type="SMART" id="SM00409">
    <property type="entry name" value="IG"/>
    <property type="match status" value="1"/>
</dbReference>
<protein>
    <recommendedName>
        <fullName evidence="7">Ig-like domain-containing protein</fullName>
    </recommendedName>
</protein>
<sequence length="123" mass="14213">MDSILERNSNKIHCNNSGKDVLLPCHLSPERSAADAKEIRWFKESFNNLVYLHKSGKVTEGRGYEGRVSLFPQELQRGNVSLLLRNVRLTDGGKYKCQVSFSDWFEEPALQLTVRREYKLQLL</sequence>
<dbReference type="PANTHER" id="PTHR24100:SF130">
    <property type="entry name" value="BUTYROPHILIN-LIKE PROTEIN 9"/>
    <property type="match status" value="1"/>
</dbReference>
<dbReference type="GO" id="GO:0001817">
    <property type="term" value="P:regulation of cytokine production"/>
    <property type="evidence" value="ECO:0007669"/>
    <property type="project" value="TreeGrafter"/>
</dbReference>
<evidence type="ECO:0000313" key="8">
    <source>
        <dbReference type="Ensembl" id="ENSSFOP00015066156.1"/>
    </source>
</evidence>
<evidence type="ECO:0000256" key="4">
    <source>
        <dbReference type="ARBA" id="ARBA00023157"/>
    </source>
</evidence>
<dbReference type="InterPro" id="IPR007110">
    <property type="entry name" value="Ig-like_dom"/>
</dbReference>
<dbReference type="OrthoDB" id="9898017at2759"/>
<dbReference type="PANTHER" id="PTHR24100">
    <property type="entry name" value="BUTYROPHILIN"/>
    <property type="match status" value="1"/>
</dbReference>
<keyword evidence="2" id="KW-0732">Signal</keyword>
<dbReference type="InterPro" id="IPR050504">
    <property type="entry name" value="IgSF_BTN/MOG"/>
</dbReference>
<keyword evidence="9" id="KW-1185">Reference proteome</keyword>
<dbReference type="InterPro" id="IPR003599">
    <property type="entry name" value="Ig_sub"/>
</dbReference>
<keyword evidence="6" id="KW-0393">Immunoglobulin domain</keyword>
<dbReference type="GO" id="GO:0050863">
    <property type="term" value="P:regulation of T cell activation"/>
    <property type="evidence" value="ECO:0007669"/>
    <property type="project" value="UniProtKB-ARBA"/>
</dbReference>
<dbReference type="AlphaFoldDB" id="A0A8C9VWV2"/>
<evidence type="ECO:0000256" key="2">
    <source>
        <dbReference type="ARBA" id="ARBA00022729"/>
    </source>
</evidence>
<evidence type="ECO:0000313" key="9">
    <source>
        <dbReference type="Proteomes" id="UP000694397"/>
    </source>
</evidence>
<keyword evidence="4" id="KW-1015">Disulfide bond</keyword>
<dbReference type="GO" id="GO:0050852">
    <property type="term" value="P:T cell receptor signaling pathway"/>
    <property type="evidence" value="ECO:0007669"/>
    <property type="project" value="TreeGrafter"/>
</dbReference>
<dbReference type="InterPro" id="IPR036179">
    <property type="entry name" value="Ig-like_dom_sf"/>
</dbReference>
<dbReference type="GO" id="GO:1903037">
    <property type="term" value="P:regulation of leukocyte cell-cell adhesion"/>
    <property type="evidence" value="ECO:0007669"/>
    <property type="project" value="UniProtKB-ARBA"/>
</dbReference>
<reference evidence="8" key="2">
    <citation type="submission" date="2025-08" db="UniProtKB">
        <authorList>
            <consortium name="Ensembl"/>
        </authorList>
    </citation>
    <scope>IDENTIFICATION</scope>
</reference>
<dbReference type="Pfam" id="PF07686">
    <property type="entry name" value="V-set"/>
    <property type="match status" value="1"/>
</dbReference>
<dbReference type="InterPro" id="IPR013783">
    <property type="entry name" value="Ig-like_fold"/>
</dbReference>
<reference evidence="8" key="3">
    <citation type="submission" date="2025-09" db="UniProtKB">
        <authorList>
            <consortium name="Ensembl"/>
        </authorList>
    </citation>
    <scope>IDENTIFICATION</scope>
</reference>
<dbReference type="SUPFAM" id="SSF48726">
    <property type="entry name" value="Immunoglobulin"/>
    <property type="match status" value="1"/>
</dbReference>
<dbReference type="Ensembl" id="ENSSFOT00015063618.1">
    <property type="protein sequence ID" value="ENSSFOP00015066156.1"/>
    <property type="gene ID" value="ENSSFOG00015029628.1"/>
</dbReference>
<dbReference type="GO" id="GO:0005102">
    <property type="term" value="F:signaling receptor binding"/>
    <property type="evidence" value="ECO:0007669"/>
    <property type="project" value="TreeGrafter"/>
</dbReference>
<dbReference type="Gene3D" id="2.60.40.10">
    <property type="entry name" value="Immunoglobulins"/>
    <property type="match status" value="1"/>
</dbReference>
<evidence type="ECO:0000256" key="3">
    <source>
        <dbReference type="ARBA" id="ARBA00023136"/>
    </source>
</evidence>
<evidence type="ECO:0000256" key="5">
    <source>
        <dbReference type="ARBA" id="ARBA00023180"/>
    </source>
</evidence>
<keyword evidence="3" id="KW-0472">Membrane</keyword>
<dbReference type="FunFam" id="2.60.40.10:FF:000142">
    <property type="entry name" value="V-set domain-containing T-cell activation inhibitor 1"/>
    <property type="match status" value="1"/>
</dbReference>
<organism evidence="8 9">
    <name type="scientific">Scleropages formosus</name>
    <name type="common">Asian bonytongue</name>
    <name type="synonym">Osteoglossum formosum</name>
    <dbReference type="NCBI Taxonomy" id="113540"/>
    <lineage>
        <taxon>Eukaryota</taxon>
        <taxon>Metazoa</taxon>
        <taxon>Chordata</taxon>
        <taxon>Craniata</taxon>
        <taxon>Vertebrata</taxon>
        <taxon>Euteleostomi</taxon>
        <taxon>Actinopterygii</taxon>
        <taxon>Neopterygii</taxon>
        <taxon>Teleostei</taxon>
        <taxon>Osteoglossocephala</taxon>
        <taxon>Osteoglossomorpha</taxon>
        <taxon>Osteoglossiformes</taxon>
        <taxon>Osteoglossidae</taxon>
        <taxon>Scleropages</taxon>
    </lineage>
</organism>
<dbReference type="GO" id="GO:0009897">
    <property type="term" value="C:external side of plasma membrane"/>
    <property type="evidence" value="ECO:0007669"/>
    <property type="project" value="TreeGrafter"/>
</dbReference>
<dbReference type="GeneTree" id="ENSGT01120000271914"/>